<dbReference type="InterPro" id="IPR034398">
    <property type="entry name" value="Prp24_RRM2"/>
</dbReference>
<keyword evidence="9" id="KW-0539">Nucleus</keyword>
<dbReference type="InterPro" id="IPR002347">
    <property type="entry name" value="SDR_fam"/>
</dbReference>
<dbReference type="CDD" id="cd12296">
    <property type="entry name" value="RRM1_Prp24"/>
    <property type="match status" value="1"/>
</dbReference>
<dbReference type="InterPro" id="IPR036291">
    <property type="entry name" value="NAD(P)-bd_dom_sf"/>
</dbReference>
<dbReference type="InterPro" id="IPR012677">
    <property type="entry name" value="Nucleotide-bd_a/b_plait_sf"/>
</dbReference>
<evidence type="ECO:0000256" key="8">
    <source>
        <dbReference type="ARBA" id="ARBA00023187"/>
    </source>
</evidence>
<evidence type="ECO:0000256" key="13">
    <source>
        <dbReference type="SAM" id="MobiDB-lite"/>
    </source>
</evidence>
<dbReference type="SUPFAM" id="SSF54928">
    <property type="entry name" value="RNA-binding domain, RBD"/>
    <property type="match status" value="3"/>
</dbReference>
<dbReference type="PROSITE" id="PS50102">
    <property type="entry name" value="RRM"/>
    <property type="match status" value="4"/>
</dbReference>
<dbReference type="PRINTS" id="PR00080">
    <property type="entry name" value="SDRFAMILY"/>
</dbReference>
<evidence type="ECO:0000256" key="1">
    <source>
        <dbReference type="ARBA" id="ARBA00004123"/>
    </source>
</evidence>
<evidence type="ECO:0000256" key="7">
    <source>
        <dbReference type="ARBA" id="ARBA00023002"/>
    </source>
</evidence>
<comment type="subcellular location">
    <subcellularLocation>
        <location evidence="1">Nucleus</location>
    </subcellularLocation>
</comment>
<evidence type="ECO:0000256" key="6">
    <source>
        <dbReference type="ARBA" id="ARBA00022884"/>
    </source>
</evidence>
<proteinExistence type="inferred from homology"/>
<dbReference type="Gene3D" id="1.25.40.10">
    <property type="entry name" value="Tetratricopeptide repeat domain"/>
    <property type="match status" value="2"/>
</dbReference>
<dbReference type="PANTHER" id="PTHR43618">
    <property type="entry name" value="7-ALPHA-HYDROXYSTEROID DEHYDROGENASE"/>
    <property type="match status" value="1"/>
</dbReference>
<feature type="domain" description="RRM" evidence="14">
    <location>
        <begin position="622"/>
        <end position="695"/>
    </location>
</feature>
<feature type="region of interest" description="Disordered" evidence="13">
    <location>
        <begin position="579"/>
        <end position="613"/>
    </location>
</feature>
<feature type="domain" description="RRM" evidence="14">
    <location>
        <begin position="787"/>
        <end position="864"/>
    </location>
</feature>
<sequence length="1334" mass="147043">MDASGLDALAGILNQIVEKPFDVALHAQHIRLAEASTDPTSAEVVSACEMYTNFMPAEETVWARFLAHKEATLDLTTAAGLEELLNLYERAENDYLSIDILNKHLHLLIDRHEHYADAENIKPEELGDAFSTEWTRSQLHRTVAKGLGHLSKDHTLWDALKDWELQRLEEVPATAKAELINQIGAMFLDRLKQPHSTSDETLSAYSSFTTNHRAPHVYEEALVEASKLRGRAVKGYDRREPFERELAQSQNALAVFERYTGYERRAKFPDLPILTAVHERAIAEAARRRFAGEPNGEEALRSFWIAYCDALRINEAPDDVQLRTLRRAARSVPGSGEVWARYIRFLERTKEEETEVDDPNRESVEAVYDRAFSAGLLQTDVEQIIPVVLARAGYDKRSAEDADSIANLIAVLETGIGMVRAASPTGDPRLRLEKFLADVYIDMASLPSGAIEVWQAAAKAYRMSYAVWTAYTDALIKQNQITAARKVFTEVHVKHLDWPEAVWDAWLAFEHMHGAVDEIEECMDKIERARYQVNARRAKEAERAAYQAMQYAAEQQAAQVPVAAAPVPNVDAPMEVDVPQLGERGTKRAADNDGEEQAQQKRVKTVSAEPKGASLKRDRENCTVFASELPPNVQEDDLRALFKDCGAIREIKITHLQKAVVATVEFMQRESVPQALTKDKKRINDEEIAVNLAWKSTLYVTNFPEKTDDVEIRELFGKYGTIFEVRWPSKKFKSSRRFCYVQYANPTSAEHALELHGHELEPGQTMNVYISNPERKKERTDQDAQERELYIAGLSRFTTKQDLEKVFKSYGTLKEVRIATDPKDATCKGFAFIEFENEKDAVAGLAANNHELKRRRMAVTMANTSTRAKFKNQAQADTGLGRQDEIRSRSLMIKNLPPDADDGRLQQALEKVTKVKRVEVFKDKNEAAVELESTADIGNLALRTEPIMFNGQPLTLVFEGGGSAKAKDPKAGGGMFVPRAAASRPRAGLGHARKPPVGAAQQAAAGPNSGASGSKPAEGRGQDDFRKISSSTIATHLDDITMASMTAKALYDLSGRVAVVTGGGTGIGYMIAKGLASNGAKVYITGRRFEVLQKAASGFEGEGSMVPLQMDATNKDSILNAKKQIADKEGKLHVLVNNAGQVGPTSGFMSQPDAPENKDPEAFGMGLFKEDQQGWSDVFAINNHSLFFVSSAFVGLLAKGAADFGAYSSSVINITSISGQIKVAQDHFAYNSAKAAASHLTRMLSTEFARRQIPVRVNAISPGVYASEMTFDQISAEQVDKIGKGLVSVPARRDGTPGEIAGTAVYLASTAGYYMNGQELIIDGGYTAVNPARA</sequence>
<keyword evidence="3" id="KW-0507">mRNA processing</keyword>
<dbReference type="FunFam" id="3.30.70.330:FF:000365">
    <property type="entry name" value="U4/U6 snRNA-associated-splicing factor PRP24"/>
    <property type="match status" value="1"/>
</dbReference>
<dbReference type="EMBL" id="VDMD01000008">
    <property type="protein sequence ID" value="TRM63998.1"/>
    <property type="molecule type" value="Genomic_DNA"/>
</dbReference>
<dbReference type="STRING" id="97359.A0A550CGR3"/>
<evidence type="ECO:0000256" key="11">
    <source>
        <dbReference type="ARBA" id="ARBA00093627"/>
    </source>
</evidence>
<accession>A0A550CGR3</accession>
<dbReference type="InterPro" id="IPR052178">
    <property type="entry name" value="Sec_Metab_Biosynth_SDR"/>
</dbReference>
<gene>
    <name evidence="15" type="ORF">BD626DRAFT_547754</name>
</gene>
<comment type="caution">
    <text evidence="15">The sequence shown here is derived from an EMBL/GenBank/DDBJ whole genome shotgun (WGS) entry which is preliminary data.</text>
</comment>
<dbReference type="SUPFAM" id="SSF48452">
    <property type="entry name" value="TPR-like"/>
    <property type="match status" value="1"/>
</dbReference>
<keyword evidence="8" id="KW-0508">mRNA splicing</keyword>
<dbReference type="InterPro" id="IPR034397">
    <property type="entry name" value="Prp24_RRM1"/>
</dbReference>
<keyword evidence="7" id="KW-0560">Oxidoreductase</keyword>
<evidence type="ECO:0000256" key="3">
    <source>
        <dbReference type="ARBA" id="ARBA00022664"/>
    </source>
</evidence>
<organism evidence="15 16">
    <name type="scientific">Schizophyllum amplum</name>
    <dbReference type="NCBI Taxonomy" id="97359"/>
    <lineage>
        <taxon>Eukaryota</taxon>
        <taxon>Fungi</taxon>
        <taxon>Dikarya</taxon>
        <taxon>Basidiomycota</taxon>
        <taxon>Agaricomycotina</taxon>
        <taxon>Agaricomycetes</taxon>
        <taxon>Agaricomycetidae</taxon>
        <taxon>Agaricales</taxon>
        <taxon>Schizophyllaceae</taxon>
        <taxon>Schizophyllum</taxon>
    </lineage>
</organism>
<dbReference type="Gene3D" id="3.40.50.720">
    <property type="entry name" value="NAD(P)-binding Rossmann-like Domain"/>
    <property type="match status" value="1"/>
</dbReference>
<name>A0A550CGR3_9AGAR</name>
<evidence type="ECO:0000256" key="10">
    <source>
        <dbReference type="ARBA" id="ARBA00093374"/>
    </source>
</evidence>
<evidence type="ECO:0000256" key="4">
    <source>
        <dbReference type="ARBA" id="ARBA00022737"/>
    </source>
</evidence>
<dbReference type="PANTHER" id="PTHR43618:SF4">
    <property type="entry name" value="SHORT CHAIN DEHYDROGENASE_REDUCTASE FAMILY (AFU_ORTHOLOGUE AFUA_7G04540)"/>
    <property type="match status" value="1"/>
</dbReference>
<feature type="compositionally biased region" description="Low complexity" evidence="13">
    <location>
        <begin position="995"/>
        <end position="1016"/>
    </location>
</feature>
<comment type="function">
    <text evidence="10">Functions as a recycling factor of the spliceosome, a machinery that forms on each precursor-messenger RNA (pre-mRNA) and catalyzes the removal of introns. Chaperones the re-annealing of U4 and U6 snRNAs (small nuclear RNAs) released from previous rounds of splicing, an initial step in reforming the U4/U6-U5 tri-snRNP (small nuclear ribonucleoprotein) that can reassemble into another spliceosome complex; this step involves binding U6 and facilitating the unwinding of the U6 internal stem loop, followed by base-pairing of U6 to U4.</text>
</comment>
<dbReference type="SUPFAM" id="SSF51735">
    <property type="entry name" value="NAD(P)-binding Rossmann-fold domains"/>
    <property type="match status" value="1"/>
</dbReference>
<keyword evidence="6 12" id="KW-0694">RNA-binding</keyword>
<evidence type="ECO:0000313" key="15">
    <source>
        <dbReference type="EMBL" id="TRM63998.1"/>
    </source>
</evidence>
<dbReference type="InterPro" id="IPR035979">
    <property type="entry name" value="RBD_domain_sf"/>
</dbReference>
<feature type="domain" description="RRM" evidence="14">
    <location>
        <begin position="696"/>
        <end position="773"/>
    </location>
</feature>
<evidence type="ECO:0000256" key="5">
    <source>
        <dbReference type="ARBA" id="ARBA00022857"/>
    </source>
</evidence>
<dbReference type="InterPro" id="IPR000504">
    <property type="entry name" value="RRM_dom"/>
</dbReference>
<keyword evidence="4" id="KW-0677">Repeat</keyword>
<dbReference type="GO" id="GO:0016491">
    <property type="term" value="F:oxidoreductase activity"/>
    <property type="evidence" value="ECO:0007669"/>
    <property type="project" value="UniProtKB-KW"/>
</dbReference>
<feature type="region of interest" description="Disordered" evidence="13">
    <location>
        <begin position="983"/>
        <end position="1023"/>
    </location>
</feature>
<keyword evidence="5" id="KW-0521">NADP</keyword>
<dbReference type="PROSITE" id="PS00061">
    <property type="entry name" value="ADH_SHORT"/>
    <property type="match status" value="1"/>
</dbReference>
<keyword evidence="16" id="KW-1185">Reference proteome</keyword>
<dbReference type="SMART" id="SM00360">
    <property type="entry name" value="RRM"/>
    <property type="match status" value="4"/>
</dbReference>
<dbReference type="GO" id="GO:0008380">
    <property type="term" value="P:RNA splicing"/>
    <property type="evidence" value="ECO:0007669"/>
    <property type="project" value="UniProtKB-KW"/>
</dbReference>
<dbReference type="GO" id="GO:0003723">
    <property type="term" value="F:RNA binding"/>
    <property type="evidence" value="ECO:0007669"/>
    <property type="project" value="UniProtKB-UniRule"/>
</dbReference>
<dbReference type="GO" id="GO:0005688">
    <property type="term" value="C:U6 snRNP"/>
    <property type="evidence" value="ECO:0007669"/>
    <property type="project" value="UniProtKB-ARBA"/>
</dbReference>
<reference evidence="15 16" key="1">
    <citation type="journal article" date="2019" name="New Phytol.">
        <title>Comparative genomics reveals unique wood-decay strategies and fruiting body development in the Schizophyllaceae.</title>
        <authorList>
            <person name="Almasi E."/>
            <person name="Sahu N."/>
            <person name="Krizsan K."/>
            <person name="Balint B."/>
            <person name="Kovacs G.M."/>
            <person name="Kiss B."/>
            <person name="Cseklye J."/>
            <person name="Drula E."/>
            <person name="Henrissat B."/>
            <person name="Nagy I."/>
            <person name="Chovatia M."/>
            <person name="Adam C."/>
            <person name="LaButti K."/>
            <person name="Lipzen A."/>
            <person name="Riley R."/>
            <person name="Grigoriev I.V."/>
            <person name="Nagy L.G."/>
        </authorList>
    </citation>
    <scope>NUCLEOTIDE SEQUENCE [LARGE SCALE GENOMIC DNA]</scope>
    <source>
        <strain evidence="15 16">NL-1724</strain>
    </source>
</reference>
<dbReference type="Pfam" id="PF13561">
    <property type="entry name" value="adh_short_C2"/>
    <property type="match status" value="1"/>
</dbReference>
<protein>
    <recommendedName>
        <fullName evidence="11">U4/U6 snRNA-associated-splicing factor PRP24</fullName>
    </recommendedName>
</protein>
<dbReference type="CDD" id="cd12297">
    <property type="entry name" value="RRM2_Prp24"/>
    <property type="match status" value="1"/>
</dbReference>
<dbReference type="Pfam" id="PF00076">
    <property type="entry name" value="RRM_1"/>
    <property type="match status" value="3"/>
</dbReference>
<dbReference type="InterPro" id="IPR011990">
    <property type="entry name" value="TPR-like_helical_dom_sf"/>
</dbReference>
<evidence type="ECO:0000313" key="16">
    <source>
        <dbReference type="Proteomes" id="UP000320762"/>
    </source>
</evidence>
<dbReference type="PRINTS" id="PR00081">
    <property type="entry name" value="GDHRDH"/>
</dbReference>
<dbReference type="Proteomes" id="UP000320762">
    <property type="component" value="Unassembled WGS sequence"/>
</dbReference>
<feature type="domain" description="RRM" evidence="14">
    <location>
        <begin position="889"/>
        <end position="961"/>
    </location>
</feature>
<dbReference type="GO" id="GO:0006397">
    <property type="term" value="P:mRNA processing"/>
    <property type="evidence" value="ECO:0007669"/>
    <property type="project" value="UniProtKB-KW"/>
</dbReference>
<dbReference type="OrthoDB" id="360390at2759"/>
<dbReference type="InterPro" id="IPR020904">
    <property type="entry name" value="Sc_DH/Rdtase_CS"/>
</dbReference>
<dbReference type="Gene3D" id="3.30.70.330">
    <property type="match status" value="4"/>
</dbReference>
<evidence type="ECO:0000256" key="2">
    <source>
        <dbReference type="ARBA" id="ARBA00006484"/>
    </source>
</evidence>
<comment type="similarity">
    <text evidence="2">Belongs to the short-chain dehydrogenases/reductases (SDR) family.</text>
</comment>
<evidence type="ECO:0000256" key="9">
    <source>
        <dbReference type="ARBA" id="ARBA00023242"/>
    </source>
</evidence>
<evidence type="ECO:0000259" key="14">
    <source>
        <dbReference type="PROSITE" id="PS50102"/>
    </source>
</evidence>
<evidence type="ECO:0000256" key="12">
    <source>
        <dbReference type="PROSITE-ProRule" id="PRU00176"/>
    </source>
</evidence>